<feature type="chain" id="PRO_5026258579" description="17 kDa surface antigen" evidence="5">
    <location>
        <begin position="23"/>
        <end position="123"/>
    </location>
</feature>
<sequence>MKKTLLTIAAAALILPAAPAAADPPSWAPAHGYHKVNGKKYDRHGRYYEPRRLSSSDRVWRGDDGRYYCRRDNGTTGLIIGAAGGALAGRAIDTRGERATGTILGAAAGALLGREIDRGARCR</sequence>
<evidence type="ECO:0000256" key="3">
    <source>
        <dbReference type="ARBA" id="ARBA00015281"/>
    </source>
</evidence>
<keyword evidence="4" id="KW-0449">Lipoprotein</keyword>
<accession>A0A6I4UU16</accession>
<keyword evidence="8" id="KW-1185">Reference proteome</keyword>
<reference evidence="7 8" key="1">
    <citation type="submission" date="2019-12" db="EMBL/GenBank/DDBJ databases">
        <title>Genomic-based taxomic classification of the family Erythrobacteraceae.</title>
        <authorList>
            <person name="Xu L."/>
        </authorList>
    </citation>
    <scope>NUCLEOTIDE SEQUENCE [LARGE SCALE GENOMIC DNA]</scope>
    <source>
        <strain evidence="7 8">MCCC 1K02066</strain>
    </source>
</reference>
<feature type="domain" description="Glycine zipper 2TM" evidence="6">
    <location>
        <begin position="77"/>
        <end position="116"/>
    </location>
</feature>
<evidence type="ECO:0000256" key="4">
    <source>
        <dbReference type="ARBA" id="ARBA00023288"/>
    </source>
</evidence>
<dbReference type="Pfam" id="PF05433">
    <property type="entry name" value="Rick_17kDa_Anti"/>
    <property type="match status" value="1"/>
</dbReference>
<comment type="similarity">
    <text evidence="2">Belongs to the rickettsiale 17 kDa surface antigen family.</text>
</comment>
<evidence type="ECO:0000256" key="1">
    <source>
        <dbReference type="ARBA" id="ARBA00004459"/>
    </source>
</evidence>
<gene>
    <name evidence="7" type="ORF">GRI75_05010</name>
</gene>
<evidence type="ECO:0000256" key="2">
    <source>
        <dbReference type="ARBA" id="ARBA00008681"/>
    </source>
</evidence>
<evidence type="ECO:0000256" key="5">
    <source>
        <dbReference type="SAM" id="SignalP"/>
    </source>
</evidence>
<dbReference type="OrthoDB" id="7429177at2"/>
<dbReference type="Proteomes" id="UP000469159">
    <property type="component" value="Unassembled WGS sequence"/>
</dbReference>
<dbReference type="EMBL" id="WTYK01000002">
    <property type="protein sequence ID" value="MXP41003.1"/>
    <property type="molecule type" value="Genomic_DNA"/>
</dbReference>
<organism evidence="7 8">
    <name type="scientific">Croceibacterium soli</name>
    <dbReference type="NCBI Taxonomy" id="1739690"/>
    <lineage>
        <taxon>Bacteria</taxon>
        <taxon>Pseudomonadati</taxon>
        <taxon>Pseudomonadota</taxon>
        <taxon>Alphaproteobacteria</taxon>
        <taxon>Sphingomonadales</taxon>
        <taxon>Erythrobacteraceae</taxon>
        <taxon>Croceibacterium</taxon>
    </lineage>
</organism>
<evidence type="ECO:0000259" key="6">
    <source>
        <dbReference type="Pfam" id="PF05433"/>
    </source>
</evidence>
<feature type="signal peptide" evidence="5">
    <location>
        <begin position="1"/>
        <end position="22"/>
    </location>
</feature>
<dbReference type="GO" id="GO:0009279">
    <property type="term" value="C:cell outer membrane"/>
    <property type="evidence" value="ECO:0007669"/>
    <property type="project" value="UniProtKB-SubCell"/>
</dbReference>
<evidence type="ECO:0000313" key="8">
    <source>
        <dbReference type="Proteomes" id="UP000469159"/>
    </source>
</evidence>
<protein>
    <recommendedName>
        <fullName evidence="3">17 kDa surface antigen</fullName>
    </recommendedName>
</protein>
<dbReference type="InterPro" id="IPR008816">
    <property type="entry name" value="Gly_zipper_2TM_dom"/>
</dbReference>
<proteinExistence type="inferred from homology"/>
<keyword evidence="5" id="KW-0732">Signal</keyword>
<comment type="subcellular location">
    <subcellularLocation>
        <location evidence="1">Cell outer membrane</location>
        <topology evidence="1">Lipid-anchor</topology>
    </subcellularLocation>
</comment>
<dbReference type="AlphaFoldDB" id="A0A6I4UU16"/>
<dbReference type="RefSeq" id="WP_160745846.1">
    <property type="nucleotide sequence ID" value="NZ_WTYK01000002.1"/>
</dbReference>
<name>A0A6I4UU16_9SPHN</name>
<evidence type="ECO:0000313" key="7">
    <source>
        <dbReference type="EMBL" id="MXP41003.1"/>
    </source>
</evidence>
<comment type="caution">
    <text evidence="7">The sequence shown here is derived from an EMBL/GenBank/DDBJ whole genome shotgun (WGS) entry which is preliminary data.</text>
</comment>